<protein>
    <submittedName>
        <fullName evidence="1">Uncharacterized protein</fullName>
    </submittedName>
</protein>
<sequence>MGVRYLQTLILKLGMVRLGRFGMNFFVILL</sequence>
<evidence type="ECO:0000313" key="1">
    <source>
        <dbReference type="EMBL" id="CDG04975.1"/>
    </source>
</evidence>
<dbReference type="EMBL" id="CBLU010000014">
    <property type="protein sequence ID" value="CDG04975.1"/>
    <property type="molecule type" value="Genomic_DNA"/>
</dbReference>
<proteinExistence type="predicted"/>
<gene>
    <name evidence="1" type="ORF">O9U_03660</name>
</gene>
<name>S6EUL9_LACLL</name>
<dbReference type="AlphaFoldDB" id="S6EUL9"/>
<reference evidence="1 2" key="1">
    <citation type="journal article" date="2013" name="Appl. Environ. Microbiol.">
        <title>The Carbohydrate Metabolism Signature of Lactococcus lactis Strain A12 Reveals Its Sourdough Ecosystem Origin.</title>
        <authorList>
            <person name="Passerini D."/>
            <person name="Coddeville M."/>
            <person name="Le Bourgeois P."/>
            <person name="Loubiere P."/>
            <person name="Ritzenthaler P."/>
            <person name="Fontagne-Faucher C."/>
            <person name="Daveran-Mingot M.L."/>
            <person name="Cocaign-Bousquet M."/>
        </authorList>
    </citation>
    <scope>NUCLEOTIDE SEQUENCE [LARGE SCALE GENOMIC DNA]</scope>
    <source>
        <strain evidence="1 2">A12</strain>
    </source>
</reference>
<accession>S6EUL9</accession>
<comment type="caution">
    <text evidence="1">The sequence shown here is derived from an EMBL/GenBank/DDBJ whole genome shotgun (WGS) entry which is preliminary data.</text>
</comment>
<evidence type="ECO:0000313" key="2">
    <source>
        <dbReference type="Proteomes" id="UP000015361"/>
    </source>
</evidence>
<dbReference type="Proteomes" id="UP000015361">
    <property type="component" value="Unassembled WGS sequence"/>
</dbReference>
<organism evidence="1 2">
    <name type="scientific">Lactococcus lactis subsp. lactis A12</name>
    <dbReference type="NCBI Taxonomy" id="1137134"/>
    <lineage>
        <taxon>Bacteria</taxon>
        <taxon>Bacillati</taxon>
        <taxon>Bacillota</taxon>
        <taxon>Bacilli</taxon>
        <taxon>Lactobacillales</taxon>
        <taxon>Streptococcaceae</taxon>
        <taxon>Lactococcus</taxon>
    </lineage>
</organism>